<dbReference type="Gene3D" id="3.90.550.10">
    <property type="entry name" value="Spore Coat Polysaccharide Biosynthesis Protein SpsA, Chain A"/>
    <property type="match status" value="1"/>
</dbReference>
<feature type="domain" description="MobA-like NTP transferase" evidence="3">
    <location>
        <begin position="5"/>
        <end position="153"/>
    </location>
</feature>
<keyword evidence="1" id="KW-0808">Transferase</keyword>
<dbReference type="GO" id="GO:0016779">
    <property type="term" value="F:nucleotidyltransferase activity"/>
    <property type="evidence" value="ECO:0007669"/>
    <property type="project" value="UniProtKB-ARBA"/>
</dbReference>
<proteinExistence type="predicted"/>
<feature type="region of interest" description="Disordered" evidence="2">
    <location>
        <begin position="161"/>
        <end position="180"/>
    </location>
</feature>
<gene>
    <name evidence="4" type="ORF">HDA45_008074</name>
</gene>
<comment type="caution">
    <text evidence="4">The sequence shown here is derived from an EMBL/GenBank/DDBJ whole genome shotgun (WGS) entry which is preliminary data.</text>
</comment>
<dbReference type="InterPro" id="IPR029044">
    <property type="entry name" value="Nucleotide-diphossugar_trans"/>
</dbReference>
<evidence type="ECO:0000313" key="5">
    <source>
        <dbReference type="Proteomes" id="UP000580861"/>
    </source>
</evidence>
<accession>A0A841BF59</accession>
<feature type="compositionally biased region" description="Acidic residues" evidence="2">
    <location>
        <begin position="161"/>
        <end position="174"/>
    </location>
</feature>
<dbReference type="EMBL" id="JACHMX010000001">
    <property type="protein sequence ID" value="MBB5857987.1"/>
    <property type="molecule type" value="Genomic_DNA"/>
</dbReference>
<evidence type="ECO:0000259" key="3">
    <source>
        <dbReference type="Pfam" id="PF12804"/>
    </source>
</evidence>
<evidence type="ECO:0000256" key="1">
    <source>
        <dbReference type="ARBA" id="ARBA00022679"/>
    </source>
</evidence>
<dbReference type="PANTHER" id="PTHR19136">
    <property type="entry name" value="MOLYBDENUM COFACTOR GUANYLYLTRANSFERASE"/>
    <property type="match status" value="1"/>
</dbReference>
<dbReference type="InterPro" id="IPR025877">
    <property type="entry name" value="MobA-like_NTP_Trfase"/>
</dbReference>
<reference evidence="4 5" key="1">
    <citation type="submission" date="2020-08" db="EMBL/GenBank/DDBJ databases">
        <title>Sequencing the genomes of 1000 actinobacteria strains.</title>
        <authorList>
            <person name="Klenk H.-P."/>
        </authorList>
    </citation>
    <scope>NUCLEOTIDE SEQUENCE [LARGE SCALE GENOMIC DNA]</scope>
    <source>
        <strain evidence="4 5">DSM 45272</strain>
    </source>
</reference>
<dbReference type="Proteomes" id="UP000580861">
    <property type="component" value="Unassembled WGS sequence"/>
</dbReference>
<dbReference type="PANTHER" id="PTHR19136:SF81">
    <property type="entry name" value="MOLYBDENUM COFACTOR GUANYLYLTRANSFERASE"/>
    <property type="match status" value="1"/>
</dbReference>
<evidence type="ECO:0000313" key="4">
    <source>
        <dbReference type="EMBL" id="MBB5857987.1"/>
    </source>
</evidence>
<dbReference type="AlphaFoldDB" id="A0A841BF59"/>
<evidence type="ECO:0000256" key="2">
    <source>
        <dbReference type="SAM" id="MobiDB-lite"/>
    </source>
</evidence>
<protein>
    <submittedName>
        <fullName evidence="4">Molybdopterin-guanine dinucleotide biosynthesis protein A</fullName>
    </submittedName>
</protein>
<keyword evidence="5" id="KW-1185">Reference proteome</keyword>
<dbReference type="SUPFAM" id="SSF53448">
    <property type="entry name" value="Nucleotide-diphospho-sugar transferases"/>
    <property type="match status" value="1"/>
</dbReference>
<organism evidence="4 5">
    <name type="scientific">Amycolatopsis umgeniensis</name>
    <dbReference type="NCBI Taxonomy" id="336628"/>
    <lineage>
        <taxon>Bacteria</taxon>
        <taxon>Bacillati</taxon>
        <taxon>Actinomycetota</taxon>
        <taxon>Actinomycetes</taxon>
        <taxon>Pseudonocardiales</taxon>
        <taxon>Pseudonocardiaceae</taxon>
        <taxon>Amycolatopsis</taxon>
    </lineage>
</organism>
<dbReference type="Pfam" id="PF12804">
    <property type="entry name" value="NTP_transf_3"/>
    <property type="match status" value="1"/>
</dbReference>
<name>A0A841BF59_9PSEU</name>
<dbReference type="RefSeq" id="WP_184904553.1">
    <property type="nucleotide sequence ID" value="NZ_JACHMX010000001.1"/>
</dbReference>
<sequence length="180" mass="18260">MAYAGIVLAGGAARRLSGVDKPALPVGGKPLLARALTALAGADQVIVVGPERPGFGDVVWTREAEPGAGPVAALAAGLALVDTEIVVLLAGDLAGVRPSTVERLVASLGAASGAVLVDASGERQWLLGAWWVAALRGALPETVENASLRRTLGGLEIVEVPEEPGESADIDTPEDLDRFS</sequence>